<sequence length="566" mass="60876">MYSSLFKQLALNTSFIITIAYLLSLTPLFKRTIQGMINTKEKVILILLFGSVGIVGTYIGLPTKGALANSRIVGVVAGGLLGGPIVGLASGIIAGGHRLLLGGSTALSCGIATVLDGFLAGVLSKHASNKMLTWKQTVLIGIGSEILEMAMILLAQPTSAGWDVVKTMGPPMIVMNGIGIAVFYGIGQKSILEEERIGALQAQKALYIANLTLPILRLGLNEETAKKVCDIIIERSDFSAVSITGDHNVLAHVGKAADHQTDALGFMAKETMESIRTGEIKLAVSGEESGSFENTGLRGSALIVPLKFKNTVVGSLKIFRQGKGSLTKVDWEFAEGLGQLFSTQLELSALETKAHLVSKAELKALQAQINPHFLFNAINTIVSFCRTNPGKARDLLLQLGDFFRINLQSGNRFVSLREECDHIRAYLAIEQARFSDRLNVQEQIAEETLNWQIPGLTLQPLIENAIKHGIYPLNSGGKVIISAVEDEGYLVIKIIDNGVGIPEETLTLLQSGITVQSKGLGIGLKNIEQRLKYAYHGQAKFTINSDLGRGTVVTLKIPEVSHLEIA</sequence>
<protein>
    <recommendedName>
        <fullName evidence="3">histidine kinase</fullName>
        <ecNumber evidence="3">2.7.13.3</ecNumber>
    </recommendedName>
</protein>
<keyword evidence="11" id="KW-0902">Two-component regulatory system</keyword>
<dbReference type="EMBL" id="LDZY01000002">
    <property type="protein sequence ID" value="KLU67427.1"/>
    <property type="molecule type" value="Genomic_DNA"/>
</dbReference>
<evidence type="ECO:0000256" key="11">
    <source>
        <dbReference type="ARBA" id="ARBA00023012"/>
    </source>
</evidence>
<keyword evidence="6 13" id="KW-0812">Transmembrane</keyword>
<dbReference type="GO" id="GO:0000155">
    <property type="term" value="F:phosphorelay sensor kinase activity"/>
    <property type="evidence" value="ECO:0007669"/>
    <property type="project" value="InterPro"/>
</dbReference>
<keyword evidence="5 15" id="KW-0808">Transferase</keyword>
<keyword evidence="12 13" id="KW-0472">Membrane</keyword>
<evidence type="ECO:0000313" key="15">
    <source>
        <dbReference type="EMBL" id="KLU67427.1"/>
    </source>
</evidence>
<dbReference type="Pfam" id="PF02518">
    <property type="entry name" value="HATPase_c"/>
    <property type="match status" value="1"/>
</dbReference>
<feature type="transmembrane region" description="Helical" evidence="13">
    <location>
        <begin position="73"/>
        <end position="93"/>
    </location>
</feature>
<dbReference type="Gene3D" id="3.30.565.10">
    <property type="entry name" value="Histidine kinase-like ATPase, C-terminal domain"/>
    <property type="match status" value="1"/>
</dbReference>
<accession>A0A0J1FVT9</accession>
<dbReference type="PROSITE" id="PS50109">
    <property type="entry name" value="HIS_KIN"/>
    <property type="match status" value="1"/>
</dbReference>
<dbReference type="InterPro" id="IPR003594">
    <property type="entry name" value="HATPase_dom"/>
</dbReference>
<name>A0A0J1FVT9_9FIRM</name>
<keyword evidence="16" id="KW-1185">Reference proteome</keyword>
<dbReference type="InterPro" id="IPR010559">
    <property type="entry name" value="Sig_transdc_His_kin_internal"/>
</dbReference>
<dbReference type="InterPro" id="IPR036890">
    <property type="entry name" value="HATPase_C_sf"/>
</dbReference>
<feature type="domain" description="Histidine kinase" evidence="14">
    <location>
        <begin position="458"/>
        <end position="561"/>
    </location>
</feature>
<proteinExistence type="predicted"/>
<evidence type="ECO:0000256" key="13">
    <source>
        <dbReference type="SAM" id="Phobius"/>
    </source>
</evidence>
<evidence type="ECO:0000256" key="5">
    <source>
        <dbReference type="ARBA" id="ARBA00022679"/>
    </source>
</evidence>
<comment type="catalytic activity">
    <reaction evidence="1">
        <text>ATP + protein L-histidine = ADP + protein N-phospho-L-histidine.</text>
        <dbReference type="EC" id="2.7.13.3"/>
    </reaction>
</comment>
<evidence type="ECO:0000256" key="4">
    <source>
        <dbReference type="ARBA" id="ARBA00022475"/>
    </source>
</evidence>
<dbReference type="EC" id="2.7.13.3" evidence="3"/>
<evidence type="ECO:0000256" key="1">
    <source>
        <dbReference type="ARBA" id="ARBA00000085"/>
    </source>
</evidence>
<gene>
    <name evidence="15" type="primary">ypdA_1</name>
    <name evidence="15" type="ORF">DEAC_c06390</name>
</gene>
<keyword evidence="4" id="KW-1003">Cell membrane</keyword>
<dbReference type="InterPro" id="IPR005467">
    <property type="entry name" value="His_kinase_dom"/>
</dbReference>
<evidence type="ECO:0000256" key="2">
    <source>
        <dbReference type="ARBA" id="ARBA00004651"/>
    </source>
</evidence>
<reference evidence="15 16" key="1">
    <citation type="submission" date="2015-06" db="EMBL/GenBank/DDBJ databases">
        <title>Draft genome of the moderately acidophilic sulfate reducer Candidatus Desulfosporosinus acididurans strain M1.</title>
        <authorList>
            <person name="Poehlein A."/>
            <person name="Petzsch P."/>
            <person name="Johnson B.D."/>
            <person name="Schloemann M."/>
            <person name="Daniel R."/>
            <person name="Muehling M."/>
        </authorList>
    </citation>
    <scope>NUCLEOTIDE SEQUENCE [LARGE SCALE GENOMIC DNA]</scope>
    <source>
        <strain evidence="15 16">M1</strain>
    </source>
</reference>
<dbReference type="GO" id="GO:0071555">
    <property type="term" value="P:cell wall organization"/>
    <property type="evidence" value="ECO:0007669"/>
    <property type="project" value="InterPro"/>
</dbReference>
<evidence type="ECO:0000313" key="16">
    <source>
        <dbReference type="Proteomes" id="UP000036356"/>
    </source>
</evidence>
<dbReference type="Pfam" id="PF07694">
    <property type="entry name" value="5TM-5TMR_LYT"/>
    <property type="match status" value="1"/>
</dbReference>
<dbReference type="PANTHER" id="PTHR34220">
    <property type="entry name" value="SENSOR HISTIDINE KINASE YPDA"/>
    <property type="match status" value="1"/>
</dbReference>
<evidence type="ECO:0000256" key="6">
    <source>
        <dbReference type="ARBA" id="ARBA00022692"/>
    </source>
</evidence>
<dbReference type="PANTHER" id="PTHR34220:SF7">
    <property type="entry name" value="SENSOR HISTIDINE KINASE YPDA"/>
    <property type="match status" value="1"/>
</dbReference>
<dbReference type="RefSeq" id="WP_047808571.1">
    <property type="nucleotide sequence ID" value="NZ_LDZY01000002.1"/>
</dbReference>
<dbReference type="InterPro" id="IPR011620">
    <property type="entry name" value="Sig_transdc_His_kinase_LytS_TM"/>
</dbReference>
<dbReference type="SUPFAM" id="SSF55874">
    <property type="entry name" value="ATPase domain of HSP90 chaperone/DNA topoisomerase II/histidine kinase"/>
    <property type="match status" value="1"/>
</dbReference>
<dbReference type="Proteomes" id="UP000036356">
    <property type="component" value="Unassembled WGS sequence"/>
</dbReference>
<keyword evidence="7" id="KW-0547">Nucleotide-binding</keyword>
<dbReference type="Pfam" id="PF06580">
    <property type="entry name" value="His_kinase"/>
    <property type="match status" value="1"/>
</dbReference>
<dbReference type="AlphaFoldDB" id="A0A0J1FVT9"/>
<evidence type="ECO:0000256" key="9">
    <source>
        <dbReference type="ARBA" id="ARBA00022840"/>
    </source>
</evidence>
<dbReference type="STRING" id="476652.DEAC_c06390"/>
<evidence type="ECO:0000256" key="7">
    <source>
        <dbReference type="ARBA" id="ARBA00022741"/>
    </source>
</evidence>
<keyword evidence="8 15" id="KW-0418">Kinase</keyword>
<dbReference type="InterPro" id="IPR050640">
    <property type="entry name" value="Bact_2-comp_sensor_kinase"/>
</dbReference>
<comment type="caution">
    <text evidence="15">The sequence shown here is derived from an EMBL/GenBank/DDBJ whole genome shotgun (WGS) entry which is preliminary data.</text>
</comment>
<keyword evidence="10 13" id="KW-1133">Transmembrane helix</keyword>
<evidence type="ECO:0000256" key="8">
    <source>
        <dbReference type="ARBA" id="ARBA00022777"/>
    </source>
</evidence>
<comment type="subcellular location">
    <subcellularLocation>
        <location evidence="2">Cell membrane</location>
        <topology evidence="2">Multi-pass membrane protein</topology>
    </subcellularLocation>
</comment>
<keyword evidence="9" id="KW-0067">ATP-binding</keyword>
<feature type="transmembrane region" description="Helical" evidence="13">
    <location>
        <begin position="99"/>
        <end position="124"/>
    </location>
</feature>
<dbReference type="PRINTS" id="PR00344">
    <property type="entry name" value="BCTRLSENSOR"/>
</dbReference>
<feature type="transmembrane region" description="Helical" evidence="13">
    <location>
        <begin position="43"/>
        <end position="61"/>
    </location>
</feature>
<dbReference type="GO" id="GO:0005524">
    <property type="term" value="F:ATP binding"/>
    <property type="evidence" value="ECO:0007669"/>
    <property type="project" value="UniProtKB-KW"/>
</dbReference>
<organism evidence="15 16">
    <name type="scientific">Desulfosporosinus acididurans</name>
    <dbReference type="NCBI Taxonomy" id="476652"/>
    <lineage>
        <taxon>Bacteria</taxon>
        <taxon>Bacillati</taxon>
        <taxon>Bacillota</taxon>
        <taxon>Clostridia</taxon>
        <taxon>Eubacteriales</taxon>
        <taxon>Desulfitobacteriaceae</taxon>
        <taxon>Desulfosporosinus</taxon>
    </lineage>
</organism>
<dbReference type="SMART" id="SM00387">
    <property type="entry name" value="HATPase_c"/>
    <property type="match status" value="1"/>
</dbReference>
<evidence type="ECO:0000256" key="10">
    <source>
        <dbReference type="ARBA" id="ARBA00022989"/>
    </source>
</evidence>
<evidence type="ECO:0000256" key="3">
    <source>
        <dbReference type="ARBA" id="ARBA00012438"/>
    </source>
</evidence>
<dbReference type="InterPro" id="IPR004358">
    <property type="entry name" value="Sig_transdc_His_kin-like_C"/>
</dbReference>
<feature type="transmembrane region" description="Helical" evidence="13">
    <location>
        <begin position="9"/>
        <end position="28"/>
    </location>
</feature>
<dbReference type="GO" id="GO:0005886">
    <property type="term" value="C:plasma membrane"/>
    <property type="evidence" value="ECO:0007669"/>
    <property type="project" value="UniProtKB-SubCell"/>
</dbReference>
<evidence type="ECO:0000259" key="14">
    <source>
        <dbReference type="PROSITE" id="PS50109"/>
    </source>
</evidence>
<evidence type="ECO:0000256" key="12">
    <source>
        <dbReference type="ARBA" id="ARBA00023136"/>
    </source>
</evidence>
<dbReference type="PATRIC" id="fig|476652.3.peg.654"/>